<evidence type="ECO:0000313" key="1">
    <source>
        <dbReference type="EMBL" id="KIR49507.1"/>
    </source>
</evidence>
<dbReference type="AlphaFoldDB" id="A0A0D0TS59"/>
<gene>
    <name evidence="1" type="ORF">I312_01665</name>
</gene>
<accession>A0A0D0TS59</accession>
<reference evidence="1" key="1">
    <citation type="submission" date="2015-01" db="EMBL/GenBank/DDBJ databases">
        <title>The Genome Sequence of Cryptococcus gattii CA1280.</title>
        <authorList>
            <consortium name="The Broad Institute Genomics Platform"/>
            <person name="Cuomo C."/>
            <person name="Litvintseva A."/>
            <person name="Chen Y."/>
            <person name="Heitman J."/>
            <person name="Sun S."/>
            <person name="Springer D."/>
            <person name="Dromer F."/>
            <person name="Young S."/>
            <person name="Zeng Q."/>
            <person name="Gargeya S."/>
            <person name="Abouelleil A."/>
            <person name="Alvarado L."/>
            <person name="Chapman S.B."/>
            <person name="Gainer-Dewar J."/>
            <person name="Goldberg J."/>
            <person name="Griggs A."/>
            <person name="Gujja S."/>
            <person name="Hansen M."/>
            <person name="Howarth C."/>
            <person name="Imamovic A."/>
            <person name="Larimer J."/>
            <person name="Murphy C."/>
            <person name="Naylor J."/>
            <person name="Pearson M."/>
            <person name="Priest M."/>
            <person name="Roberts A."/>
            <person name="Saif S."/>
            <person name="Shea T."/>
            <person name="Sykes S."/>
            <person name="Wortman J."/>
            <person name="Nusbaum C."/>
            <person name="Birren B."/>
        </authorList>
    </citation>
    <scope>NUCLEOTIDE SEQUENCE [LARGE SCALE GENOMIC DNA]</scope>
    <source>
        <strain evidence="1">CA1280</strain>
    </source>
</reference>
<dbReference type="HOGENOM" id="CLU_2346621_0_0_1"/>
<dbReference type="EMBL" id="KN847975">
    <property type="protein sequence ID" value="KIR49507.1"/>
    <property type="molecule type" value="Genomic_DNA"/>
</dbReference>
<name>A0A0D0TS59_CRYGA</name>
<sequence length="97" mass="10626">MSAYPSVWAMLVVHGHALNTDKDRKVLFSHETIYSRSGMDMKLEVKDSTAVLQCEEGDLVVAHGPYQPETFYIHLVPLASLVPKAPSPPPPLTSPSP</sequence>
<dbReference type="OrthoDB" id="2129491at2759"/>
<protein>
    <submittedName>
        <fullName evidence="1">Uncharacterized protein</fullName>
    </submittedName>
</protein>
<proteinExistence type="predicted"/>
<organism evidence="1">
    <name type="scientific">Cryptococcus bacillisporus CA1280</name>
    <dbReference type="NCBI Taxonomy" id="1296109"/>
    <lineage>
        <taxon>Eukaryota</taxon>
        <taxon>Fungi</taxon>
        <taxon>Dikarya</taxon>
        <taxon>Basidiomycota</taxon>
        <taxon>Agaricomycotina</taxon>
        <taxon>Tremellomycetes</taxon>
        <taxon>Tremellales</taxon>
        <taxon>Cryptococcaceae</taxon>
        <taxon>Cryptococcus</taxon>
        <taxon>Cryptococcus gattii species complex</taxon>
    </lineage>
</organism>